<proteinExistence type="predicted"/>
<dbReference type="EMBL" id="DF973439">
    <property type="protein sequence ID" value="GAU30908.1"/>
    <property type="molecule type" value="Genomic_DNA"/>
</dbReference>
<dbReference type="Proteomes" id="UP000242715">
    <property type="component" value="Unassembled WGS sequence"/>
</dbReference>
<protein>
    <submittedName>
        <fullName evidence="1">Uncharacterized protein</fullName>
    </submittedName>
</protein>
<accession>A0A2Z6MGB3</accession>
<gene>
    <name evidence="1" type="ORF">TSUD_381230</name>
</gene>
<name>A0A2Z6MGB3_TRISU</name>
<dbReference type="AlphaFoldDB" id="A0A2Z6MGB3"/>
<evidence type="ECO:0000313" key="1">
    <source>
        <dbReference type="EMBL" id="GAU30908.1"/>
    </source>
</evidence>
<keyword evidence="2" id="KW-1185">Reference proteome</keyword>
<organism evidence="1 2">
    <name type="scientific">Trifolium subterraneum</name>
    <name type="common">Subterranean clover</name>
    <dbReference type="NCBI Taxonomy" id="3900"/>
    <lineage>
        <taxon>Eukaryota</taxon>
        <taxon>Viridiplantae</taxon>
        <taxon>Streptophyta</taxon>
        <taxon>Embryophyta</taxon>
        <taxon>Tracheophyta</taxon>
        <taxon>Spermatophyta</taxon>
        <taxon>Magnoliopsida</taxon>
        <taxon>eudicotyledons</taxon>
        <taxon>Gunneridae</taxon>
        <taxon>Pentapetalae</taxon>
        <taxon>rosids</taxon>
        <taxon>fabids</taxon>
        <taxon>Fabales</taxon>
        <taxon>Fabaceae</taxon>
        <taxon>Papilionoideae</taxon>
        <taxon>50 kb inversion clade</taxon>
        <taxon>NPAAA clade</taxon>
        <taxon>Hologalegina</taxon>
        <taxon>IRL clade</taxon>
        <taxon>Trifolieae</taxon>
        <taxon>Trifolium</taxon>
    </lineage>
</organism>
<evidence type="ECO:0000313" key="2">
    <source>
        <dbReference type="Proteomes" id="UP000242715"/>
    </source>
</evidence>
<sequence>MSRLIQPGAGTMGIPGSLESVHRYDEPVQGASECRLAVSGIFMSRCIQKPILGSIDQLEPYGNGLESVKLSSSMGVRPSWHSYVTTGSGAHPKVEHILRGTYPKVEYILRGAHP</sequence>
<reference evidence="2" key="1">
    <citation type="journal article" date="2017" name="Front. Plant Sci.">
        <title>Climate Clever Clovers: New Paradigm to Reduce the Environmental Footprint of Ruminants by Breeding Low Methanogenic Forages Utilizing Haplotype Variation.</title>
        <authorList>
            <person name="Kaur P."/>
            <person name="Appels R."/>
            <person name="Bayer P.E."/>
            <person name="Keeble-Gagnere G."/>
            <person name="Wang J."/>
            <person name="Hirakawa H."/>
            <person name="Shirasawa K."/>
            <person name="Vercoe P."/>
            <person name="Stefanova K."/>
            <person name="Durmic Z."/>
            <person name="Nichols P."/>
            <person name="Revell C."/>
            <person name="Isobe S.N."/>
            <person name="Edwards D."/>
            <person name="Erskine W."/>
        </authorList>
    </citation>
    <scope>NUCLEOTIDE SEQUENCE [LARGE SCALE GENOMIC DNA]</scope>
    <source>
        <strain evidence="2">cv. Daliak</strain>
    </source>
</reference>